<accession>A0A1G6B4C3</accession>
<dbReference type="PANTHER" id="PTHR47514">
    <property type="entry name" value="TRANSKETOLASE N-TERMINAL SECTION-RELATED"/>
    <property type="match status" value="1"/>
</dbReference>
<dbReference type="AlphaFoldDB" id="A0A1G6B4C3"/>
<dbReference type="InterPro" id="IPR029061">
    <property type="entry name" value="THDP-binding"/>
</dbReference>
<feature type="domain" description="Transketolase N-terminal" evidence="4">
    <location>
        <begin position="23"/>
        <end position="258"/>
    </location>
</feature>
<organism evidence="5 6">
    <name type="scientific">Eubacterium oxidoreducens</name>
    <dbReference type="NCBI Taxonomy" id="1732"/>
    <lineage>
        <taxon>Bacteria</taxon>
        <taxon>Bacillati</taxon>
        <taxon>Bacillota</taxon>
        <taxon>Clostridia</taxon>
        <taxon>Eubacteriales</taxon>
        <taxon>Eubacteriaceae</taxon>
        <taxon>Eubacterium</taxon>
    </lineage>
</organism>
<name>A0A1G6B4C3_EUBOX</name>
<dbReference type="CDD" id="cd02012">
    <property type="entry name" value="TPP_TK"/>
    <property type="match status" value="1"/>
</dbReference>
<evidence type="ECO:0000259" key="4">
    <source>
        <dbReference type="Pfam" id="PF00456"/>
    </source>
</evidence>
<proteinExistence type="inferred from homology"/>
<keyword evidence="3" id="KW-0786">Thiamine pyrophosphate</keyword>
<evidence type="ECO:0000313" key="6">
    <source>
        <dbReference type="Proteomes" id="UP000199228"/>
    </source>
</evidence>
<dbReference type="STRING" id="1732.SAMN02910417_01160"/>
<comment type="similarity">
    <text evidence="2">Belongs to the transketolase family.</text>
</comment>
<gene>
    <name evidence="5" type="ORF">SAMN02910417_01160</name>
</gene>
<dbReference type="Gene3D" id="3.40.50.970">
    <property type="match status" value="1"/>
</dbReference>
<reference evidence="5 6" key="1">
    <citation type="submission" date="2016-10" db="EMBL/GenBank/DDBJ databases">
        <authorList>
            <person name="de Groot N.N."/>
        </authorList>
    </citation>
    <scope>NUCLEOTIDE SEQUENCE [LARGE SCALE GENOMIC DNA]</scope>
    <source>
        <strain evidence="5 6">DSM 3217</strain>
    </source>
</reference>
<dbReference type="InterPro" id="IPR005474">
    <property type="entry name" value="Transketolase_N"/>
</dbReference>
<dbReference type="OrthoDB" id="8732661at2"/>
<evidence type="ECO:0000256" key="1">
    <source>
        <dbReference type="ARBA" id="ARBA00001964"/>
    </source>
</evidence>
<evidence type="ECO:0000256" key="2">
    <source>
        <dbReference type="ARBA" id="ARBA00007131"/>
    </source>
</evidence>
<comment type="cofactor">
    <cofactor evidence="1">
        <name>thiamine diphosphate</name>
        <dbReference type="ChEBI" id="CHEBI:58937"/>
    </cofactor>
</comment>
<dbReference type="SUPFAM" id="SSF52518">
    <property type="entry name" value="Thiamin diphosphate-binding fold (THDP-binding)"/>
    <property type="match status" value="1"/>
</dbReference>
<dbReference type="PANTHER" id="PTHR47514:SF1">
    <property type="entry name" value="TRANSKETOLASE N-TERMINAL SECTION-RELATED"/>
    <property type="match status" value="1"/>
</dbReference>
<dbReference type="Proteomes" id="UP000199228">
    <property type="component" value="Unassembled WGS sequence"/>
</dbReference>
<sequence>MNDLTQVAKRMRLNILKMAYECGTNAHLGGALSITDILAVLYGKQLKNLGNQFPYDEQDKFILSKGHAVLALYAALKEAGIMTQEDLDSFQADGSALVAHPVMNLSLGIESSNGSLGQGISMAVGLALAAKKKKKPYHTYVLIGNGESNEGIVWEALISAVHFGLDNLTIILDDNKIQSDGPSSEIMAIPNYSERLKAFGFQVIEIDGNQVEEVVAALETPMQESKPKCIVANTIKGKGVSFMEQDNTWHHNRLTQKQYEAAIEEIQG</sequence>
<protein>
    <submittedName>
        <fullName evidence="5">Transketolase subunit A</fullName>
    </submittedName>
</protein>
<evidence type="ECO:0000256" key="3">
    <source>
        <dbReference type="ARBA" id="ARBA00023052"/>
    </source>
</evidence>
<dbReference type="RefSeq" id="WP_090173171.1">
    <property type="nucleotide sequence ID" value="NZ_FMXR01000008.1"/>
</dbReference>
<evidence type="ECO:0000313" key="5">
    <source>
        <dbReference type="EMBL" id="SDB15524.1"/>
    </source>
</evidence>
<dbReference type="Pfam" id="PF00456">
    <property type="entry name" value="Transketolase_N"/>
    <property type="match status" value="1"/>
</dbReference>
<keyword evidence="6" id="KW-1185">Reference proteome</keyword>
<dbReference type="EMBL" id="FMXR01000008">
    <property type="protein sequence ID" value="SDB15524.1"/>
    <property type="molecule type" value="Genomic_DNA"/>
</dbReference>